<dbReference type="Pfam" id="PF05345">
    <property type="entry name" value="He_PIG"/>
    <property type="match status" value="1"/>
</dbReference>
<dbReference type="HOGENOM" id="CLU_304645_0_0_1"/>
<dbReference type="Proteomes" id="UP000054279">
    <property type="component" value="Unassembled WGS sequence"/>
</dbReference>
<evidence type="ECO:0000256" key="3">
    <source>
        <dbReference type="SAM" id="SignalP"/>
    </source>
</evidence>
<dbReference type="OrthoDB" id="3228386at2759"/>
<feature type="chain" id="PRO_5002205176" description="Dystroglycan-type cadherin-like domain-containing protein" evidence="3">
    <location>
        <begin position="20"/>
        <end position="975"/>
    </location>
</feature>
<feature type="domain" description="Dystroglycan-type cadherin-like" evidence="4">
    <location>
        <begin position="54"/>
        <end position="155"/>
    </location>
</feature>
<sequence length="975" mass="105330">MLSYAVLFTSLSFTILASAASPPSLHRPLKTQLVPSNHAVSSVYFLNSTSAWLVNASRSSPAVRVPPSWSFSIGLRNDTFLPPPGEHAPLTYAARLEDGSELPKWLRFSPTMLTFGGSTPNKPQVLTVVVTASSSAKLMTSDSFTLIISSHDLTVFGPLLTRNVTSGSDFSFVLDDFQGIHVDGSPIKLAPGKSTRYPYEVLLSIKTSIFPWLSYDPKSRTLHGRPPSINNTEATPLPAIVHVTFPEKTLSIATNLSIAIVPSPFKTSVLPELSLHPGDNLTYSLAPFIRPLPYWDISASIEPANATWLFYNTHNYTLNGTVPQNSPSLIKLHFQANDKTHGLHSQVDMQLSIEHPAGTKGSLNHGGKKSVGRTLGIIFGALGGVILITFIFCMYRSRQRRSTKGFKHDDPVEYIAPKNRSALYRAFCALKPRSVSPQPLLPTRRVSPKTTTFMGLFRKKVPTPPRPSLRKSRIGRPIDILQGSTGLLASFVRPKTADNSPIKHDGQHPVVTAGMAKDVDTPISLVSHCAVKGSLEGMKSSAGFEKNVRELPIPPGTLQGGQDSDSDAEPLAKRKVRISGKVEVQHVSSMSTVDQAPVGVPVSRGKRSLPPTPLSRPQGPTPSQMRSNSGMASATAAIATSTLKIPPPSILKRVPGPVSILRSTITGTDTKASPKASLLKPPFARNLTNTLATPHTCYTSSPLRHATPVLASKPDVPSSPFSNHGISPPPSMPLPDLPIAVNTTRHIHFGDSSLESFGGDDRAETPPPRLMQFENSRTNTLSNLCHSPSKYSQKAVPEVFDLADEEWNGNLYSADVPDADGEGASYDSASSSDEYDGVIEGTSPLSIVKKYTHHRAKSTMKPFTVPPSSPATNSSASSQLYIFNYILGEGETFNDKLRIDIPASDVLTAALDDGGELPDWIHFDEPQRSFYGVAPNLEGSEIYHGLHFQIQVINEKWQKVVARCNVSVYGGDGGS</sequence>
<name>A0A0C9W5Y9_SPHS4</name>
<dbReference type="InterPro" id="IPR006644">
    <property type="entry name" value="Cadg"/>
</dbReference>
<organism evidence="5 6">
    <name type="scientific">Sphaerobolus stellatus (strain SS14)</name>
    <dbReference type="NCBI Taxonomy" id="990650"/>
    <lineage>
        <taxon>Eukaryota</taxon>
        <taxon>Fungi</taxon>
        <taxon>Dikarya</taxon>
        <taxon>Basidiomycota</taxon>
        <taxon>Agaricomycotina</taxon>
        <taxon>Agaricomycetes</taxon>
        <taxon>Phallomycetidae</taxon>
        <taxon>Geastrales</taxon>
        <taxon>Sphaerobolaceae</taxon>
        <taxon>Sphaerobolus</taxon>
    </lineage>
</organism>
<keyword evidence="3" id="KW-0732">Signal</keyword>
<feature type="compositionally biased region" description="Low complexity" evidence="1">
    <location>
        <begin position="822"/>
        <end position="832"/>
    </location>
</feature>
<evidence type="ECO:0000256" key="2">
    <source>
        <dbReference type="SAM" id="Phobius"/>
    </source>
</evidence>
<feature type="region of interest" description="Disordered" evidence="1">
    <location>
        <begin position="813"/>
        <end position="837"/>
    </location>
</feature>
<evidence type="ECO:0000256" key="1">
    <source>
        <dbReference type="SAM" id="MobiDB-lite"/>
    </source>
</evidence>
<feature type="region of interest" description="Disordered" evidence="1">
    <location>
        <begin position="585"/>
        <end position="628"/>
    </location>
</feature>
<dbReference type="AlphaFoldDB" id="A0A0C9W5Y9"/>
<keyword evidence="6" id="KW-1185">Reference proteome</keyword>
<proteinExistence type="predicted"/>
<dbReference type="InterPro" id="IPR015919">
    <property type="entry name" value="Cadherin-like_sf"/>
</dbReference>
<dbReference type="Gene3D" id="2.60.40.10">
    <property type="entry name" value="Immunoglobulins"/>
    <property type="match status" value="1"/>
</dbReference>
<keyword evidence="2" id="KW-0472">Membrane</keyword>
<keyword evidence="2" id="KW-0812">Transmembrane</keyword>
<protein>
    <recommendedName>
        <fullName evidence="4">Dystroglycan-type cadherin-like domain-containing protein</fullName>
    </recommendedName>
</protein>
<dbReference type="InterPro" id="IPR013783">
    <property type="entry name" value="Ig-like_fold"/>
</dbReference>
<keyword evidence="2" id="KW-1133">Transmembrane helix</keyword>
<dbReference type="SMART" id="SM00736">
    <property type="entry name" value="CADG"/>
    <property type="match status" value="1"/>
</dbReference>
<evidence type="ECO:0000259" key="4">
    <source>
        <dbReference type="SMART" id="SM00736"/>
    </source>
</evidence>
<feature type="region of interest" description="Disordered" evidence="1">
    <location>
        <begin position="549"/>
        <end position="571"/>
    </location>
</feature>
<reference evidence="5 6" key="1">
    <citation type="submission" date="2014-06" db="EMBL/GenBank/DDBJ databases">
        <title>Evolutionary Origins and Diversification of the Mycorrhizal Mutualists.</title>
        <authorList>
            <consortium name="DOE Joint Genome Institute"/>
            <consortium name="Mycorrhizal Genomics Consortium"/>
            <person name="Kohler A."/>
            <person name="Kuo A."/>
            <person name="Nagy L.G."/>
            <person name="Floudas D."/>
            <person name="Copeland A."/>
            <person name="Barry K.W."/>
            <person name="Cichocki N."/>
            <person name="Veneault-Fourrey C."/>
            <person name="LaButti K."/>
            <person name="Lindquist E.A."/>
            <person name="Lipzen A."/>
            <person name="Lundell T."/>
            <person name="Morin E."/>
            <person name="Murat C."/>
            <person name="Riley R."/>
            <person name="Ohm R."/>
            <person name="Sun H."/>
            <person name="Tunlid A."/>
            <person name="Henrissat B."/>
            <person name="Grigoriev I.V."/>
            <person name="Hibbett D.S."/>
            <person name="Martin F."/>
        </authorList>
    </citation>
    <scope>NUCLEOTIDE SEQUENCE [LARGE SCALE GENOMIC DNA]</scope>
    <source>
        <strain evidence="5 6">SS14</strain>
    </source>
</reference>
<dbReference type="GO" id="GO:0005509">
    <property type="term" value="F:calcium ion binding"/>
    <property type="evidence" value="ECO:0007669"/>
    <property type="project" value="InterPro"/>
</dbReference>
<feature type="transmembrane region" description="Helical" evidence="2">
    <location>
        <begin position="375"/>
        <end position="395"/>
    </location>
</feature>
<evidence type="ECO:0000313" key="6">
    <source>
        <dbReference type="Proteomes" id="UP000054279"/>
    </source>
</evidence>
<dbReference type="SUPFAM" id="SSF49313">
    <property type="entry name" value="Cadherin-like"/>
    <property type="match status" value="1"/>
</dbReference>
<dbReference type="GO" id="GO:0016020">
    <property type="term" value="C:membrane"/>
    <property type="evidence" value="ECO:0007669"/>
    <property type="project" value="InterPro"/>
</dbReference>
<gene>
    <name evidence="5" type="ORF">M422DRAFT_248133</name>
</gene>
<feature type="signal peptide" evidence="3">
    <location>
        <begin position="1"/>
        <end position="19"/>
    </location>
</feature>
<accession>A0A0C9W5Y9</accession>
<evidence type="ECO:0000313" key="5">
    <source>
        <dbReference type="EMBL" id="KIJ47986.1"/>
    </source>
</evidence>
<dbReference type="EMBL" id="KN837099">
    <property type="protein sequence ID" value="KIJ47986.1"/>
    <property type="molecule type" value="Genomic_DNA"/>
</dbReference>